<dbReference type="Gene3D" id="1.10.238.220">
    <property type="match status" value="1"/>
</dbReference>
<name>U6L4F0_EIMTE</name>
<dbReference type="VEuPathDB" id="ToxoDB:ETH_00021230"/>
<evidence type="ECO:0000313" key="3">
    <source>
        <dbReference type="Proteomes" id="UP000030747"/>
    </source>
</evidence>
<dbReference type="GO" id="GO:0000159">
    <property type="term" value="C:protein phosphatase type 2A complex"/>
    <property type="evidence" value="ECO:0007669"/>
    <property type="project" value="TreeGrafter"/>
</dbReference>
<dbReference type="PANTHER" id="PTHR14095:SF0">
    <property type="entry name" value="MIP22305P"/>
    <property type="match status" value="1"/>
</dbReference>
<dbReference type="Gene3D" id="1.10.238.10">
    <property type="entry name" value="EF-hand"/>
    <property type="match status" value="1"/>
</dbReference>
<organism evidence="2 3">
    <name type="scientific">Eimeria tenella</name>
    <name type="common">Coccidian parasite</name>
    <dbReference type="NCBI Taxonomy" id="5802"/>
    <lineage>
        <taxon>Eukaryota</taxon>
        <taxon>Sar</taxon>
        <taxon>Alveolata</taxon>
        <taxon>Apicomplexa</taxon>
        <taxon>Conoidasida</taxon>
        <taxon>Coccidia</taxon>
        <taxon>Eucoccidiorida</taxon>
        <taxon>Eimeriorina</taxon>
        <taxon>Eimeriidae</taxon>
        <taxon>Eimeria</taxon>
    </lineage>
</organism>
<protein>
    <submittedName>
        <fullName evidence="2">Protein phosphatase 2A, putative</fullName>
    </submittedName>
</protein>
<dbReference type="AlphaFoldDB" id="U6L4F0"/>
<dbReference type="GeneID" id="25253361"/>
<dbReference type="VEuPathDB" id="ToxoDB:ETH2_1468400"/>
<dbReference type="InterPro" id="IPR011992">
    <property type="entry name" value="EF-hand-dom_pair"/>
</dbReference>
<dbReference type="OrthoDB" id="5586at2759"/>
<sequence>SGALCAGHGLSFGPAVRRVLGEIWVLGVLACGAVDSVIARIMFYVDEDSKGCLSMRDLRRSSLVHIWCSLNPSTELSAVRKFFSYDHFYVLYCTFHELDEDDDFLLHRSDLCKYQGHSISALVEARLFSQAAHSFTCQKPHHINFDDWIWFVLAYHEVTLPKALRFWFDVFDLDGDGLLRDHELEAAFESQAERLRARDGRAQSYKEFICQLGECGVCGELWVCSSDALGLPTAAAAAGISVSDLLQSPAAAAVLINCLLKAHVLKAFEDGEALHTLAEPPALERALFAGFTPFEVYAHSEYAAFTAQRYEEAAAEGPTGGTSPEGNLSD</sequence>
<dbReference type="Proteomes" id="UP000030747">
    <property type="component" value="Unassembled WGS sequence"/>
</dbReference>
<gene>
    <name evidence="2" type="ORF">ETH_00021230</name>
</gene>
<reference evidence="2" key="1">
    <citation type="submission" date="2013-10" db="EMBL/GenBank/DDBJ databases">
        <title>Genomic analysis of the causative agents of coccidiosis in chickens.</title>
        <authorList>
            <person name="Reid A.J."/>
            <person name="Blake D."/>
            <person name="Billington K."/>
            <person name="Browne H."/>
            <person name="Dunn M."/>
            <person name="Hung S."/>
            <person name="Kawahara F."/>
            <person name="Miranda-Saavedra D."/>
            <person name="Mourier T."/>
            <person name="Nagra H."/>
            <person name="Otto T.D."/>
            <person name="Rawlings N."/>
            <person name="Sanchez A."/>
            <person name="Sanders M."/>
            <person name="Subramaniam C."/>
            <person name="Tay Y."/>
            <person name="Dear P."/>
            <person name="Doerig C."/>
            <person name="Gruber A."/>
            <person name="Parkinson J."/>
            <person name="Shirley M."/>
            <person name="Wan K.L."/>
            <person name="Berriman M."/>
            <person name="Tomley F."/>
            <person name="Pain A."/>
        </authorList>
    </citation>
    <scope>NUCLEOTIDE SEQUENCE [LARGE SCALE GENOMIC DNA]</scope>
    <source>
        <strain evidence="2">Houghton</strain>
    </source>
</reference>
<dbReference type="SUPFAM" id="SSF47473">
    <property type="entry name" value="EF-hand"/>
    <property type="match status" value="1"/>
</dbReference>
<feature type="non-terminal residue" evidence="2">
    <location>
        <position position="1"/>
    </location>
</feature>
<evidence type="ECO:0000259" key="1">
    <source>
        <dbReference type="PROSITE" id="PS50222"/>
    </source>
</evidence>
<dbReference type="GO" id="GO:0019888">
    <property type="term" value="F:protein phosphatase regulator activity"/>
    <property type="evidence" value="ECO:0007669"/>
    <property type="project" value="TreeGrafter"/>
</dbReference>
<reference evidence="2" key="2">
    <citation type="submission" date="2013-10" db="EMBL/GenBank/DDBJ databases">
        <authorList>
            <person name="Aslett M."/>
        </authorList>
    </citation>
    <scope>NUCLEOTIDE SEQUENCE [LARGE SCALE GENOMIC DNA]</scope>
    <source>
        <strain evidence="2">Houghton</strain>
    </source>
</reference>
<dbReference type="RefSeq" id="XP_013234832.1">
    <property type="nucleotide sequence ID" value="XM_013379378.1"/>
</dbReference>
<dbReference type="GO" id="GO:0005509">
    <property type="term" value="F:calcium ion binding"/>
    <property type="evidence" value="ECO:0007669"/>
    <property type="project" value="InterPro"/>
</dbReference>
<dbReference type="PROSITE" id="PS50222">
    <property type="entry name" value="EF_HAND_2"/>
    <property type="match status" value="1"/>
</dbReference>
<dbReference type="PANTHER" id="PTHR14095">
    <property type="entry name" value="PHOSPHATASE 2A REGULATORY SUBUNIT-RELATED"/>
    <property type="match status" value="1"/>
</dbReference>
<accession>U6L4F0</accession>
<keyword evidence="3" id="KW-1185">Reference proteome</keyword>
<dbReference type="InterPro" id="IPR002048">
    <property type="entry name" value="EF_hand_dom"/>
</dbReference>
<evidence type="ECO:0000313" key="2">
    <source>
        <dbReference type="EMBL" id="CDJ44083.1"/>
    </source>
</evidence>
<feature type="domain" description="EF-hand" evidence="1">
    <location>
        <begin position="159"/>
        <end position="194"/>
    </location>
</feature>
<dbReference type="EMBL" id="HG676515">
    <property type="protein sequence ID" value="CDJ44083.1"/>
    <property type="molecule type" value="Genomic_DNA"/>
</dbReference>
<proteinExistence type="predicted"/>